<keyword evidence="1" id="KW-1133">Transmembrane helix</keyword>
<keyword evidence="1" id="KW-0472">Membrane</keyword>
<proteinExistence type="predicted"/>
<keyword evidence="1" id="KW-0812">Transmembrane</keyword>
<dbReference type="RefSeq" id="WP_289608507.1">
    <property type="nucleotide sequence ID" value="NZ_JAUDCG010000070.1"/>
</dbReference>
<organism evidence="2 3">
    <name type="scientific">Amedibacillus dolichus</name>
    <dbReference type="NCBI Taxonomy" id="31971"/>
    <lineage>
        <taxon>Bacteria</taxon>
        <taxon>Bacillati</taxon>
        <taxon>Bacillota</taxon>
        <taxon>Erysipelotrichia</taxon>
        <taxon>Erysipelotrichales</taxon>
        <taxon>Erysipelotrichaceae</taxon>
        <taxon>Amedibacillus</taxon>
    </lineage>
</organism>
<reference evidence="3" key="1">
    <citation type="submission" date="2023-06" db="EMBL/GenBank/DDBJ databases">
        <title>Identification and characterization of horizontal gene transfer across gut microbiota members of farm animals based on homology search.</title>
        <authorList>
            <person name="Zeman M."/>
            <person name="Kubasova T."/>
            <person name="Jahodarova E."/>
            <person name="Nykrynova M."/>
            <person name="Rychlik I."/>
        </authorList>
    </citation>
    <scope>NUCLEOTIDE SEQUENCE [LARGE SCALE GENOMIC DNA]</scope>
    <source>
        <strain evidence="3">ET39</strain>
    </source>
</reference>
<feature type="transmembrane region" description="Helical" evidence="1">
    <location>
        <begin position="66"/>
        <end position="86"/>
    </location>
</feature>
<evidence type="ECO:0000313" key="2">
    <source>
        <dbReference type="EMBL" id="MDM8158081.1"/>
    </source>
</evidence>
<dbReference type="Proteomes" id="UP001529340">
    <property type="component" value="Unassembled WGS sequence"/>
</dbReference>
<feature type="transmembrane region" description="Helical" evidence="1">
    <location>
        <begin position="7"/>
        <end position="27"/>
    </location>
</feature>
<accession>A0ABT7UEN6</accession>
<feature type="transmembrane region" description="Helical" evidence="1">
    <location>
        <begin position="33"/>
        <end position="54"/>
    </location>
</feature>
<gene>
    <name evidence="2" type="ORF">QUV96_10620</name>
</gene>
<keyword evidence="3" id="KW-1185">Reference proteome</keyword>
<evidence type="ECO:0008006" key="4">
    <source>
        <dbReference type="Google" id="ProtNLM"/>
    </source>
</evidence>
<evidence type="ECO:0000256" key="1">
    <source>
        <dbReference type="SAM" id="Phobius"/>
    </source>
</evidence>
<evidence type="ECO:0000313" key="3">
    <source>
        <dbReference type="Proteomes" id="UP001529340"/>
    </source>
</evidence>
<feature type="transmembrane region" description="Helical" evidence="1">
    <location>
        <begin position="92"/>
        <end position="110"/>
    </location>
</feature>
<protein>
    <recommendedName>
        <fullName evidence="4">Integral membrane protein</fullName>
    </recommendedName>
</protein>
<reference evidence="2 3" key="2">
    <citation type="submission" date="2023-06" db="EMBL/GenBank/DDBJ databases">
        <title>Identification and characterization of horizontal gene transfer across gut microbiota members of farm animals based on homology search.</title>
        <authorList>
            <person name="Schwarzerova J."/>
            <person name="Nykrynova M."/>
            <person name="Jureckova K."/>
            <person name="Cejkova D."/>
            <person name="Rychlik I."/>
        </authorList>
    </citation>
    <scope>NUCLEOTIDE SEQUENCE [LARGE SCALE GENOMIC DNA]</scope>
    <source>
        <strain evidence="2 3">ET39</strain>
    </source>
</reference>
<comment type="caution">
    <text evidence="2">The sequence shown here is derived from an EMBL/GenBank/DDBJ whole genome shotgun (WGS) entry which is preliminary data.</text>
</comment>
<dbReference type="EMBL" id="JAUDCG010000070">
    <property type="protein sequence ID" value="MDM8158081.1"/>
    <property type="molecule type" value="Genomic_DNA"/>
</dbReference>
<sequence length="123" mass="14211">MYKRAKIMFGLTVLISTVIDLMIVYTPKIDELTIIYAYTVTLVLYAVFFIFYYLDYKKYGDTVKKLDSSDWLSFLGFVAWIIGSKVLVNQPAQPYVLLLALPLMILYLAMQIKKNPHNIGLNQ</sequence>
<name>A0ABT7UEN6_9FIRM</name>